<keyword evidence="2" id="KW-0046">Antibiotic resistance</keyword>
<comment type="catalytic activity">
    <reaction evidence="5">
        <text>spectinomycin + ATP = 9-O-adenylylspectinomycin + diphosphate</text>
        <dbReference type="Rhea" id="RHEA:63228"/>
        <dbReference type="ChEBI" id="CHEBI:30616"/>
        <dbReference type="ChEBI" id="CHEBI:33019"/>
        <dbReference type="ChEBI" id="CHEBI:146260"/>
        <dbReference type="ChEBI" id="CHEBI:146261"/>
    </reaction>
</comment>
<organism evidence="9 10">
    <name type="scientific">Neorhizobium turbinariae</name>
    <dbReference type="NCBI Taxonomy" id="2937795"/>
    <lineage>
        <taxon>Bacteria</taxon>
        <taxon>Pseudomonadati</taxon>
        <taxon>Pseudomonadota</taxon>
        <taxon>Alphaproteobacteria</taxon>
        <taxon>Hyphomicrobiales</taxon>
        <taxon>Rhizobiaceae</taxon>
        <taxon>Rhizobium/Agrobacterium group</taxon>
        <taxon>Neorhizobium</taxon>
    </lineage>
</organism>
<comment type="catalytic activity">
    <reaction evidence="6">
        <text>streptomycin + ATP = 3''-O-adenylylstreptomycin + diphosphate</text>
        <dbReference type="Rhea" id="RHEA:20245"/>
        <dbReference type="ChEBI" id="CHEBI:30616"/>
        <dbReference type="ChEBI" id="CHEBI:33019"/>
        <dbReference type="ChEBI" id="CHEBI:58007"/>
        <dbReference type="ChEBI" id="CHEBI:58605"/>
        <dbReference type="EC" id="2.7.7.47"/>
    </reaction>
</comment>
<name>A0ABT0IWJ4_9HYPH</name>
<gene>
    <name evidence="9" type="ORF">M0654_19950</name>
</gene>
<evidence type="ECO:0000256" key="4">
    <source>
        <dbReference type="ARBA" id="ARBA00035252"/>
    </source>
</evidence>
<feature type="domain" description="Adenylyltransferase AadA C-terminal" evidence="7">
    <location>
        <begin position="149"/>
        <end position="247"/>
    </location>
</feature>
<dbReference type="Proteomes" id="UP001202827">
    <property type="component" value="Unassembled WGS sequence"/>
</dbReference>
<dbReference type="RefSeq" id="WP_248684575.1">
    <property type="nucleotide sequence ID" value="NZ_JALPRY010000025.1"/>
</dbReference>
<evidence type="ECO:0000256" key="5">
    <source>
        <dbReference type="ARBA" id="ARBA00047831"/>
    </source>
</evidence>
<keyword evidence="9" id="KW-0548">Nucleotidyltransferase</keyword>
<evidence type="ECO:0000256" key="3">
    <source>
        <dbReference type="ARBA" id="ARBA00035126"/>
    </source>
</evidence>
<proteinExistence type="predicted"/>
<accession>A0ABT0IWJ4</accession>
<evidence type="ECO:0000259" key="7">
    <source>
        <dbReference type="Pfam" id="PF13427"/>
    </source>
</evidence>
<dbReference type="InterPro" id="IPR025184">
    <property type="entry name" value="AadA_C"/>
</dbReference>
<dbReference type="InterPro" id="IPR024172">
    <property type="entry name" value="AadA/Aad9"/>
</dbReference>
<evidence type="ECO:0000256" key="2">
    <source>
        <dbReference type="ARBA" id="ARBA00023251"/>
    </source>
</evidence>
<dbReference type="Pfam" id="PF13427">
    <property type="entry name" value="AadA_C"/>
    <property type="match status" value="1"/>
</dbReference>
<dbReference type="Gene3D" id="3.30.460.10">
    <property type="entry name" value="Beta Polymerase, domain 2"/>
    <property type="match status" value="1"/>
</dbReference>
<evidence type="ECO:0000313" key="9">
    <source>
        <dbReference type="EMBL" id="MCK8782257.1"/>
    </source>
</evidence>
<dbReference type="InterPro" id="IPR041633">
    <property type="entry name" value="Polbeta"/>
</dbReference>
<feature type="domain" description="Polymerase beta nucleotidyltransferase" evidence="8">
    <location>
        <begin position="25"/>
        <end position="68"/>
    </location>
</feature>
<keyword evidence="1" id="KW-0808">Transferase</keyword>
<dbReference type="NCBIfam" id="NF010309">
    <property type="entry name" value="PRK13746.1"/>
    <property type="match status" value="1"/>
</dbReference>
<dbReference type="PIRSF" id="PIRSF000819">
    <property type="entry name" value="Streptomycin_3-adenylyltransf"/>
    <property type="match status" value="1"/>
</dbReference>
<dbReference type="SUPFAM" id="SSF81301">
    <property type="entry name" value="Nucleotidyltransferase"/>
    <property type="match status" value="1"/>
</dbReference>
<dbReference type="EMBL" id="JALPRY010000025">
    <property type="protein sequence ID" value="MCK8782257.1"/>
    <property type="molecule type" value="Genomic_DNA"/>
</dbReference>
<evidence type="ECO:0000256" key="6">
    <source>
        <dbReference type="ARBA" id="ARBA00048566"/>
    </source>
</evidence>
<sequence length="270" mass="29959">MLDQSKQVPVALAALQDCLADCLCAVYLYGSAVSGGLRPQSDIDLLAMVDRRMTQRERANLLSSLLKLSGRHPPKPGGLRCLEVTVFTRPDLAAGLFPARAEFIFGEWLRDAFEAGETPMSAQSAEFTLVLAQAQQEAITLFGQDRDRLLPVIPVTDVRHAMRELLPELLGGIREDTRNVLLTLARIWHTAENGTFVSKDEGASWAMPRLSDRSALTLSYARRAYLGEVRDNWNNLQDRMECLAEELTSKINQAMSSYGPLPEIPTKQDS</sequence>
<dbReference type="CDD" id="cd05403">
    <property type="entry name" value="NT_KNTase_like"/>
    <property type="match status" value="1"/>
</dbReference>
<evidence type="ECO:0000259" key="8">
    <source>
        <dbReference type="Pfam" id="PF18765"/>
    </source>
</evidence>
<dbReference type="Pfam" id="PF18765">
    <property type="entry name" value="Polbeta"/>
    <property type="match status" value="1"/>
</dbReference>
<evidence type="ECO:0000313" key="10">
    <source>
        <dbReference type="Proteomes" id="UP001202827"/>
    </source>
</evidence>
<reference evidence="9 10" key="1">
    <citation type="submission" date="2022-04" db="EMBL/GenBank/DDBJ databases">
        <title>Rhizobium coralii sp. nov., isolated from coral Turbinaria peltata.</title>
        <authorList>
            <person name="Sun H."/>
        </authorList>
    </citation>
    <scope>NUCLEOTIDE SEQUENCE [LARGE SCALE GENOMIC DNA]</scope>
    <source>
        <strain evidence="9 10">NTR19</strain>
    </source>
</reference>
<keyword evidence="10" id="KW-1185">Reference proteome</keyword>
<protein>
    <recommendedName>
        <fullName evidence="4">Aminoglycoside (3'') (9) adenylyltransferase</fullName>
        <ecNumber evidence="3">2.7.7.47</ecNumber>
    </recommendedName>
</protein>
<dbReference type="EC" id="2.7.7.47" evidence="3"/>
<evidence type="ECO:0000256" key="1">
    <source>
        <dbReference type="ARBA" id="ARBA00022679"/>
    </source>
</evidence>
<comment type="caution">
    <text evidence="9">The sequence shown here is derived from an EMBL/GenBank/DDBJ whole genome shotgun (WGS) entry which is preliminary data.</text>
</comment>
<dbReference type="InterPro" id="IPR043519">
    <property type="entry name" value="NT_sf"/>
</dbReference>
<dbReference type="GO" id="GO:0016779">
    <property type="term" value="F:nucleotidyltransferase activity"/>
    <property type="evidence" value="ECO:0007669"/>
    <property type="project" value="UniProtKB-KW"/>
</dbReference>